<dbReference type="InterPro" id="IPR001478">
    <property type="entry name" value="PDZ"/>
</dbReference>
<dbReference type="PANTHER" id="PTHR32060:SF30">
    <property type="entry name" value="CARBOXY-TERMINAL PROCESSING PROTEASE CTPA"/>
    <property type="match status" value="1"/>
</dbReference>
<evidence type="ECO:0000256" key="3">
    <source>
        <dbReference type="ARBA" id="ARBA00022801"/>
    </source>
</evidence>
<dbReference type="NCBIfam" id="TIGR00225">
    <property type="entry name" value="prc"/>
    <property type="match status" value="1"/>
</dbReference>
<evidence type="ECO:0000313" key="7">
    <source>
        <dbReference type="EMBL" id="KAB1062794.1"/>
    </source>
</evidence>
<evidence type="ECO:0000256" key="1">
    <source>
        <dbReference type="ARBA" id="ARBA00009179"/>
    </source>
</evidence>
<reference evidence="7 8" key="1">
    <citation type="submission" date="2019-09" db="EMBL/GenBank/DDBJ databases">
        <title>Genomes of Cryomorphaceae.</title>
        <authorList>
            <person name="Bowman J.P."/>
        </authorList>
    </citation>
    <scope>NUCLEOTIDE SEQUENCE [LARGE SCALE GENOMIC DNA]</scope>
    <source>
        <strain evidence="7 8">KCTC 52047</strain>
    </source>
</reference>
<dbReference type="Pfam" id="PF13180">
    <property type="entry name" value="PDZ_2"/>
    <property type="match status" value="1"/>
</dbReference>
<dbReference type="Proteomes" id="UP000435357">
    <property type="component" value="Unassembled WGS sequence"/>
</dbReference>
<feature type="domain" description="PDZ" evidence="6">
    <location>
        <begin position="99"/>
        <end position="155"/>
    </location>
</feature>
<sequence>MKRALKILSISIFSVVLIGSGILFTAGKSADNYFQIAKNIDIFNTLYKQINVYYVDETKPGKLIKTAIDAMLDSLDPYTVFYPESDIEDYKFMTTGQYGGIGALIRTVDNHVVIAEPYENFPAQKAGLRAGDRIITVDGDTAIGKNSSEMSKVLKGQPGTKLKMVVDRPGSDQYLEVEVIREEVKIDEVPYYGEVEEGVGYIKLNSFTETASSNVKKALVDLKENEGVESVILDLRGNGGGLLREAVNIVNLFVPKGTEVVYTKGKNEEWNRSHRTINDPVDLEIPLTVLIDGSSASASEIVAGTIQDLDRGVVIGQNSFGKGLVQQTKDLSYNTKMKVTVAKYYIPSGRCIQRLDYSHKDEEGNATEVPDSLRKEFETENGRTVLDGAGIEPDIKVENQKASPILQVLLGKSLIFDYATHFRNENDSISPASTFQISDEQYADFEKWLSTKDYEYTTRTEKMLEKLEEATKKEKYYNEIKDSYAELKQQMHHNKGRDLKTFRDQIDKVLENEIASRYYYQKGRIQASLNEDDDVAKAVEVLNNNEKYSGILTVSANTQEK</sequence>
<dbReference type="PANTHER" id="PTHR32060">
    <property type="entry name" value="TAIL-SPECIFIC PROTEASE"/>
    <property type="match status" value="1"/>
</dbReference>
<keyword evidence="4 5" id="KW-0720">Serine protease</keyword>
<dbReference type="SMART" id="SM00228">
    <property type="entry name" value="PDZ"/>
    <property type="match status" value="1"/>
</dbReference>
<dbReference type="OrthoDB" id="9812068at2"/>
<accession>A0A6N6M260</accession>
<dbReference type="Gene3D" id="3.90.226.10">
    <property type="entry name" value="2-enoyl-CoA Hydratase, Chain A, domain 1"/>
    <property type="match status" value="1"/>
</dbReference>
<gene>
    <name evidence="7" type="ORF">F3059_11445</name>
</gene>
<dbReference type="AlphaFoldDB" id="A0A6N6M260"/>
<evidence type="ECO:0000256" key="5">
    <source>
        <dbReference type="RuleBase" id="RU004404"/>
    </source>
</evidence>
<evidence type="ECO:0000256" key="4">
    <source>
        <dbReference type="ARBA" id="ARBA00022825"/>
    </source>
</evidence>
<name>A0A6N6M260_9FLAO</name>
<dbReference type="RefSeq" id="WP_151169373.1">
    <property type="nucleotide sequence ID" value="NZ_WACR01000010.1"/>
</dbReference>
<keyword evidence="8" id="KW-1185">Reference proteome</keyword>
<dbReference type="EMBL" id="WACR01000010">
    <property type="protein sequence ID" value="KAB1062794.1"/>
    <property type="molecule type" value="Genomic_DNA"/>
</dbReference>
<dbReference type="Pfam" id="PF03572">
    <property type="entry name" value="Peptidase_S41"/>
    <property type="match status" value="1"/>
</dbReference>
<dbReference type="GO" id="GO:0008236">
    <property type="term" value="F:serine-type peptidase activity"/>
    <property type="evidence" value="ECO:0007669"/>
    <property type="project" value="UniProtKB-KW"/>
</dbReference>
<protein>
    <submittedName>
        <fullName evidence="7">S41 family peptidase</fullName>
    </submittedName>
</protein>
<dbReference type="CDD" id="cd06782">
    <property type="entry name" value="cpPDZ_CPP-like"/>
    <property type="match status" value="1"/>
</dbReference>
<dbReference type="InterPro" id="IPR004447">
    <property type="entry name" value="Peptidase_S41A"/>
</dbReference>
<dbReference type="GO" id="GO:0006508">
    <property type="term" value="P:proteolysis"/>
    <property type="evidence" value="ECO:0007669"/>
    <property type="project" value="UniProtKB-KW"/>
</dbReference>
<proteinExistence type="inferred from homology"/>
<dbReference type="InterPro" id="IPR005151">
    <property type="entry name" value="Tail-specific_protease"/>
</dbReference>
<comment type="caution">
    <text evidence="7">The sequence shown here is derived from an EMBL/GenBank/DDBJ whole genome shotgun (WGS) entry which is preliminary data.</text>
</comment>
<evidence type="ECO:0000259" key="6">
    <source>
        <dbReference type="PROSITE" id="PS50106"/>
    </source>
</evidence>
<dbReference type="InterPro" id="IPR036034">
    <property type="entry name" value="PDZ_sf"/>
</dbReference>
<comment type="similarity">
    <text evidence="1 5">Belongs to the peptidase S41A family.</text>
</comment>
<dbReference type="CDD" id="cd07560">
    <property type="entry name" value="Peptidase_S41_CPP"/>
    <property type="match status" value="1"/>
</dbReference>
<evidence type="ECO:0000256" key="2">
    <source>
        <dbReference type="ARBA" id="ARBA00022670"/>
    </source>
</evidence>
<dbReference type="Gene3D" id="2.30.42.10">
    <property type="match status" value="1"/>
</dbReference>
<dbReference type="Gene3D" id="3.30.750.44">
    <property type="match status" value="1"/>
</dbReference>
<dbReference type="SUPFAM" id="SSF52096">
    <property type="entry name" value="ClpP/crotonase"/>
    <property type="match status" value="1"/>
</dbReference>
<keyword evidence="3 5" id="KW-0378">Hydrolase</keyword>
<dbReference type="GO" id="GO:0007165">
    <property type="term" value="P:signal transduction"/>
    <property type="evidence" value="ECO:0007669"/>
    <property type="project" value="TreeGrafter"/>
</dbReference>
<keyword evidence="2 5" id="KW-0645">Protease</keyword>
<dbReference type="GO" id="GO:0004175">
    <property type="term" value="F:endopeptidase activity"/>
    <property type="evidence" value="ECO:0007669"/>
    <property type="project" value="TreeGrafter"/>
</dbReference>
<dbReference type="GO" id="GO:0030288">
    <property type="term" value="C:outer membrane-bounded periplasmic space"/>
    <property type="evidence" value="ECO:0007669"/>
    <property type="project" value="TreeGrafter"/>
</dbReference>
<dbReference type="SUPFAM" id="SSF50156">
    <property type="entry name" value="PDZ domain-like"/>
    <property type="match status" value="1"/>
</dbReference>
<evidence type="ECO:0000313" key="8">
    <source>
        <dbReference type="Proteomes" id="UP000435357"/>
    </source>
</evidence>
<dbReference type="SMART" id="SM00245">
    <property type="entry name" value="TSPc"/>
    <property type="match status" value="1"/>
</dbReference>
<dbReference type="InterPro" id="IPR029045">
    <property type="entry name" value="ClpP/crotonase-like_dom_sf"/>
</dbReference>
<organism evidence="7 8">
    <name type="scientific">Salibacter halophilus</name>
    <dbReference type="NCBI Taxonomy" id="1803916"/>
    <lineage>
        <taxon>Bacteria</taxon>
        <taxon>Pseudomonadati</taxon>
        <taxon>Bacteroidota</taxon>
        <taxon>Flavobacteriia</taxon>
        <taxon>Flavobacteriales</taxon>
        <taxon>Salibacteraceae</taxon>
        <taxon>Salibacter</taxon>
    </lineage>
</organism>
<dbReference type="PROSITE" id="PS50106">
    <property type="entry name" value="PDZ"/>
    <property type="match status" value="1"/>
</dbReference>